<dbReference type="InterPro" id="IPR050789">
    <property type="entry name" value="Diverse_Enzym_Activities"/>
</dbReference>
<dbReference type="Gene3D" id="3.40.710.10">
    <property type="entry name" value="DD-peptidase/beta-lactamase superfamily"/>
    <property type="match status" value="1"/>
</dbReference>
<dbReference type="InterPro" id="IPR001466">
    <property type="entry name" value="Beta-lactam-related"/>
</dbReference>
<sequence length="474" mass="50064">MSDPARPDADLLATVSDHADRWFAGGSAPGFAWGLFRDGKLIGTGMLGHAGADGAPPTEHTAFRIASITKSFTAATALALRDRGQLDLDAPVTDLLDWLVGLDVPDGAAPPTVRMLLSMSGGLTKDDPWADRLEALGDDEFRAMINSGVRFGAWPGTRYAYSNLGYALVGQAIEAAAGRPFPAVARELIIDPLGLDRTGFDVRMGDPIATGYARTGRQWEPQPHTAPGAFSPIGGLFSTVVDLAAWAGWLTAAWRPDRFDDDAPLSAATRREMQQIVRAYPPEPYEEHLWGKGYGYGLVIEESGRGRTVSHSGGYPGFGSHLRWDPASGLGIVGFGNARYASPARFCAEALAAVVPDAPEVVPWPETLAAADRVIAAIGAGDLGALAVERDALSPNLVQDGTLAERQAELVSAIDFLGGLLGGEPVGAASDDPSKRSWDLPAGRGVLRCSVSMNPRSPAQLQQLVIKPVLRADL</sequence>
<dbReference type="SUPFAM" id="SSF56601">
    <property type="entry name" value="beta-lactamase/transpeptidase-like"/>
    <property type="match status" value="1"/>
</dbReference>
<evidence type="ECO:0000259" key="1">
    <source>
        <dbReference type="Pfam" id="PF00144"/>
    </source>
</evidence>
<protein>
    <submittedName>
        <fullName evidence="2">CubicO group peptidase (Beta-lactamase class C family)</fullName>
    </submittedName>
</protein>
<reference evidence="2 3" key="1">
    <citation type="submission" date="2020-07" db="EMBL/GenBank/DDBJ databases">
        <title>Sequencing the genomes of 1000 actinobacteria strains.</title>
        <authorList>
            <person name="Klenk H.-P."/>
        </authorList>
    </citation>
    <scope>NUCLEOTIDE SEQUENCE [LARGE SCALE GENOMIC DNA]</scope>
    <source>
        <strain evidence="2 3">DSM 103164</strain>
    </source>
</reference>
<gene>
    <name evidence="2" type="ORF">GGQ54_001742</name>
</gene>
<name>A0A7Z0IL60_9ACTN</name>
<keyword evidence="3" id="KW-1185">Reference proteome</keyword>
<dbReference type="PANTHER" id="PTHR43283">
    <property type="entry name" value="BETA-LACTAMASE-RELATED"/>
    <property type="match status" value="1"/>
</dbReference>
<organism evidence="2 3">
    <name type="scientific">Naumannella cuiyingiana</name>
    <dbReference type="NCBI Taxonomy" id="1347891"/>
    <lineage>
        <taxon>Bacteria</taxon>
        <taxon>Bacillati</taxon>
        <taxon>Actinomycetota</taxon>
        <taxon>Actinomycetes</taxon>
        <taxon>Propionibacteriales</taxon>
        <taxon>Propionibacteriaceae</taxon>
        <taxon>Naumannella</taxon>
    </lineage>
</organism>
<dbReference type="Proteomes" id="UP000527616">
    <property type="component" value="Unassembled WGS sequence"/>
</dbReference>
<dbReference type="InterPro" id="IPR012338">
    <property type="entry name" value="Beta-lactam/transpept-like"/>
</dbReference>
<dbReference type="RefSeq" id="WP_179445042.1">
    <property type="nucleotide sequence ID" value="NZ_JACBZS010000001.1"/>
</dbReference>
<proteinExistence type="predicted"/>
<comment type="caution">
    <text evidence="2">The sequence shown here is derived from an EMBL/GenBank/DDBJ whole genome shotgun (WGS) entry which is preliminary data.</text>
</comment>
<dbReference type="EMBL" id="JACBZS010000001">
    <property type="protein sequence ID" value="NYI71182.1"/>
    <property type="molecule type" value="Genomic_DNA"/>
</dbReference>
<evidence type="ECO:0000313" key="2">
    <source>
        <dbReference type="EMBL" id="NYI71182.1"/>
    </source>
</evidence>
<feature type="domain" description="Beta-lactamase-related" evidence="1">
    <location>
        <begin position="20"/>
        <end position="352"/>
    </location>
</feature>
<dbReference type="Pfam" id="PF00144">
    <property type="entry name" value="Beta-lactamase"/>
    <property type="match status" value="1"/>
</dbReference>
<dbReference type="AlphaFoldDB" id="A0A7Z0IL60"/>
<evidence type="ECO:0000313" key="3">
    <source>
        <dbReference type="Proteomes" id="UP000527616"/>
    </source>
</evidence>
<accession>A0A7Z0IL60</accession>